<keyword evidence="2" id="KW-1185">Reference proteome</keyword>
<reference evidence="2" key="1">
    <citation type="journal article" date="2022" name="Mol. Ecol. Resour.">
        <title>The genomes of chicory, endive, great burdock and yacon provide insights into Asteraceae palaeo-polyploidization history and plant inulin production.</title>
        <authorList>
            <person name="Fan W."/>
            <person name="Wang S."/>
            <person name="Wang H."/>
            <person name="Wang A."/>
            <person name="Jiang F."/>
            <person name="Liu H."/>
            <person name="Zhao H."/>
            <person name="Xu D."/>
            <person name="Zhang Y."/>
        </authorList>
    </citation>
    <scope>NUCLEOTIDE SEQUENCE [LARGE SCALE GENOMIC DNA]</scope>
    <source>
        <strain evidence="2">cv. Yunnan</strain>
    </source>
</reference>
<organism evidence="1 2">
    <name type="scientific">Smallanthus sonchifolius</name>
    <dbReference type="NCBI Taxonomy" id="185202"/>
    <lineage>
        <taxon>Eukaryota</taxon>
        <taxon>Viridiplantae</taxon>
        <taxon>Streptophyta</taxon>
        <taxon>Embryophyta</taxon>
        <taxon>Tracheophyta</taxon>
        <taxon>Spermatophyta</taxon>
        <taxon>Magnoliopsida</taxon>
        <taxon>eudicotyledons</taxon>
        <taxon>Gunneridae</taxon>
        <taxon>Pentapetalae</taxon>
        <taxon>asterids</taxon>
        <taxon>campanulids</taxon>
        <taxon>Asterales</taxon>
        <taxon>Asteraceae</taxon>
        <taxon>Asteroideae</taxon>
        <taxon>Heliantheae alliance</taxon>
        <taxon>Millerieae</taxon>
        <taxon>Smallanthus</taxon>
    </lineage>
</organism>
<proteinExistence type="predicted"/>
<evidence type="ECO:0000313" key="1">
    <source>
        <dbReference type="EMBL" id="KAI3810272.1"/>
    </source>
</evidence>
<name>A0ACB9IR28_9ASTR</name>
<accession>A0ACB9IR28</accession>
<dbReference type="Proteomes" id="UP001056120">
    <property type="component" value="Linkage Group LG07"/>
</dbReference>
<sequence length="103" mass="11277">MEIPEKLLHFKFHILFAAAFSLITLSLLYISPSFLNIIAYFWPLFLSTALFLLTVVVFGLTSPPGAQVSGEKAGEGILDYVAGQPEPAVEPEFEEGSSTSEHM</sequence>
<protein>
    <submittedName>
        <fullName evidence="1">Uncharacterized protein</fullName>
    </submittedName>
</protein>
<evidence type="ECO:0000313" key="2">
    <source>
        <dbReference type="Proteomes" id="UP001056120"/>
    </source>
</evidence>
<dbReference type="EMBL" id="CM042024">
    <property type="protein sequence ID" value="KAI3810272.1"/>
    <property type="molecule type" value="Genomic_DNA"/>
</dbReference>
<comment type="caution">
    <text evidence="1">The sequence shown here is derived from an EMBL/GenBank/DDBJ whole genome shotgun (WGS) entry which is preliminary data.</text>
</comment>
<reference evidence="1 2" key="2">
    <citation type="journal article" date="2022" name="Mol. Ecol. Resour.">
        <title>The genomes of chicory, endive, great burdock and yacon provide insights into Asteraceae paleo-polyploidization history and plant inulin production.</title>
        <authorList>
            <person name="Fan W."/>
            <person name="Wang S."/>
            <person name="Wang H."/>
            <person name="Wang A."/>
            <person name="Jiang F."/>
            <person name="Liu H."/>
            <person name="Zhao H."/>
            <person name="Xu D."/>
            <person name="Zhang Y."/>
        </authorList>
    </citation>
    <scope>NUCLEOTIDE SEQUENCE [LARGE SCALE GENOMIC DNA]</scope>
    <source>
        <strain evidence="2">cv. Yunnan</strain>
        <tissue evidence="1">Leaves</tissue>
    </source>
</reference>
<gene>
    <name evidence="1" type="ORF">L1987_19883</name>
</gene>